<keyword evidence="2" id="KW-1133">Transmembrane helix</keyword>
<keyword evidence="2" id="KW-0472">Membrane</keyword>
<evidence type="ECO:0000313" key="4">
    <source>
        <dbReference type="Proteomes" id="UP000053989"/>
    </source>
</evidence>
<dbReference type="Proteomes" id="UP000053989">
    <property type="component" value="Unassembled WGS sequence"/>
</dbReference>
<reference evidence="4" key="2">
    <citation type="submission" date="2015-01" db="EMBL/GenBank/DDBJ databases">
        <title>Evolutionary Origins and Diversification of the Mycorrhizal Mutualists.</title>
        <authorList>
            <consortium name="DOE Joint Genome Institute"/>
            <consortium name="Mycorrhizal Genomics Consortium"/>
            <person name="Kohler A."/>
            <person name="Kuo A."/>
            <person name="Nagy L.G."/>
            <person name="Floudas D."/>
            <person name="Copeland A."/>
            <person name="Barry K.W."/>
            <person name="Cichocki N."/>
            <person name="Veneault-Fourrey C."/>
            <person name="LaButti K."/>
            <person name="Lindquist E.A."/>
            <person name="Lipzen A."/>
            <person name="Lundell T."/>
            <person name="Morin E."/>
            <person name="Murat C."/>
            <person name="Riley R."/>
            <person name="Ohm R."/>
            <person name="Sun H."/>
            <person name="Tunlid A."/>
            <person name="Henrissat B."/>
            <person name="Grigoriev I.V."/>
            <person name="Hibbett D.S."/>
            <person name="Martin F."/>
        </authorList>
    </citation>
    <scope>NUCLEOTIDE SEQUENCE [LARGE SCALE GENOMIC DNA]</scope>
    <source>
        <strain evidence="4">Foug A</strain>
    </source>
</reference>
<dbReference type="AlphaFoldDB" id="A0A0C3E1C0"/>
<dbReference type="HOGENOM" id="CLU_078589_0_0_1"/>
<feature type="region of interest" description="Disordered" evidence="1">
    <location>
        <begin position="1"/>
        <end position="26"/>
    </location>
</feature>
<keyword evidence="4" id="KW-1185">Reference proteome</keyword>
<evidence type="ECO:0008006" key="5">
    <source>
        <dbReference type="Google" id="ProtNLM"/>
    </source>
</evidence>
<sequence length="250" mass="27893">MEEATTQDVGTSPSCVTGNGRSERPFTQNVVTCEPPHKKGPLFTQTNILGLFSMMSMLDHPGLIQRSLMNTQIETKDGTYSTDVKKWGEFTKAYYRDTKEVNLLVSTVLLAANMNFLAIGSIDEAGLSYLPQRLSYFSLLASLASIVMGSAVRSPRLFTSHSPSHFQFMYLVLGFPFECFLYSILFFLLAILVHCAHHKAVVQLVIAGIFATFLLCLLVIYWLITEPCNDIESLEHRFVTVTGERVATTD</sequence>
<evidence type="ECO:0000313" key="3">
    <source>
        <dbReference type="EMBL" id="KIM61886.1"/>
    </source>
</evidence>
<protein>
    <recommendedName>
        <fullName evidence="5">PGG domain-containing protein</fullName>
    </recommendedName>
</protein>
<feature type="transmembrane region" description="Helical" evidence="2">
    <location>
        <begin position="168"/>
        <end position="194"/>
    </location>
</feature>
<organism evidence="3 4">
    <name type="scientific">Scleroderma citrinum Foug A</name>
    <dbReference type="NCBI Taxonomy" id="1036808"/>
    <lineage>
        <taxon>Eukaryota</taxon>
        <taxon>Fungi</taxon>
        <taxon>Dikarya</taxon>
        <taxon>Basidiomycota</taxon>
        <taxon>Agaricomycotina</taxon>
        <taxon>Agaricomycetes</taxon>
        <taxon>Agaricomycetidae</taxon>
        <taxon>Boletales</taxon>
        <taxon>Sclerodermatineae</taxon>
        <taxon>Sclerodermataceae</taxon>
        <taxon>Scleroderma</taxon>
    </lineage>
</organism>
<name>A0A0C3E1C0_9AGAM</name>
<dbReference type="OrthoDB" id="2674865at2759"/>
<feature type="transmembrane region" description="Helical" evidence="2">
    <location>
        <begin position="134"/>
        <end position="152"/>
    </location>
</feature>
<accession>A0A0C3E1C0</accession>
<gene>
    <name evidence="3" type="ORF">SCLCIDRAFT_1215710</name>
</gene>
<dbReference type="InParanoid" id="A0A0C3E1C0"/>
<reference evidence="3 4" key="1">
    <citation type="submission" date="2014-04" db="EMBL/GenBank/DDBJ databases">
        <authorList>
            <consortium name="DOE Joint Genome Institute"/>
            <person name="Kuo A."/>
            <person name="Kohler A."/>
            <person name="Nagy L.G."/>
            <person name="Floudas D."/>
            <person name="Copeland A."/>
            <person name="Barry K.W."/>
            <person name="Cichocki N."/>
            <person name="Veneault-Fourrey C."/>
            <person name="LaButti K."/>
            <person name="Lindquist E.A."/>
            <person name="Lipzen A."/>
            <person name="Lundell T."/>
            <person name="Morin E."/>
            <person name="Murat C."/>
            <person name="Sun H."/>
            <person name="Tunlid A."/>
            <person name="Henrissat B."/>
            <person name="Grigoriev I.V."/>
            <person name="Hibbett D.S."/>
            <person name="Martin F."/>
            <person name="Nordberg H.P."/>
            <person name="Cantor M.N."/>
            <person name="Hua S.X."/>
        </authorList>
    </citation>
    <scope>NUCLEOTIDE SEQUENCE [LARGE SCALE GENOMIC DNA]</scope>
    <source>
        <strain evidence="3 4">Foug A</strain>
    </source>
</reference>
<keyword evidence="2" id="KW-0812">Transmembrane</keyword>
<feature type="transmembrane region" description="Helical" evidence="2">
    <location>
        <begin position="101"/>
        <end position="122"/>
    </location>
</feature>
<dbReference type="EMBL" id="KN822047">
    <property type="protein sequence ID" value="KIM61886.1"/>
    <property type="molecule type" value="Genomic_DNA"/>
</dbReference>
<evidence type="ECO:0000256" key="2">
    <source>
        <dbReference type="SAM" id="Phobius"/>
    </source>
</evidence>
<evidence type="ECO:0000256" key="1">
    <source>
        <dbReference type="SAM" id="MobiDB-lite"/>
    </source>
</evidence>
<feature type="transmembrane region" description="Helical" evidence="2">
    <location>
        <begin position="200"/>
        <end position="224"/>
    </location>
</feature>
<proteinExistence type="predicted"/>